<organism evidence="6 7">
    <name type="scientific">Dioscorea zingiberensis</name>
    <dbReference type="NCBI Taxonomy" id="325984"/>
    <lineage>
        <taxon>Eukaryota</taxon>
        <taxon>Viridiplantae</taxon>
        <taxon>Streptophyta</taxon>
        <taxon>Embryophyta</taxon>
        <taxon>Tracheophyta</taxon>
        <taxon>Spermatophyta</taxon>
        <taxon>Magnoliopsida</taxon>
        <taxon>Liliopsida</taxon>
        <taxon>Dioscoreales</taxon>
        <taxon>Dioscoreaceae</taxon>
        <taxon>Dioscorea</taxon>
    </lineage>
</organism>
<evidence type="ECO:0000256" key="3">
    <source>
        <dbReference type="ARBA" id="ARBA00022833"/>
    </source>
</evidence>
<dbReference type="EMBL" id="JAGGNH010000006">
    <property type="protein sequence ID" value="KAJ0968917.1"/>
    <property type="molecule type" value="Genomic_DNA"/>
</dbReference>
<dbReference type="PANTHER" id="PTHR45969:SF81">
    <property type="entry name" value="OS08G0157400 PROTEIN"/>
    <property type="match status" value="1"/>
</dbReference>
<evidence type="ECO:0000313" key="7">
    <source>
        <dbReference type="Proteomes" id="UP001085076"/>
    </source>
</evidence>
<evidence type="ECO:0000256" key="2">
    <source>
        <dbReference type="ARBA" id="ARBA00022771"/>
    </source>
</evidence>
<comment type="caution">
    <text evidence="6">The sequence shown here is derived from an EMBL/GenBank/DDBJ whole genome shotgun (WGS) entry which is preliminary data.</text>
</comment>
<name>A0A9D5C8Z7_9LILI</name>
<keyword evidence="1" id="KW-0479">Metal-binding</keyword>
<dbReference type="GO" id="GO:0061630">
    <property type="term" value="F:ubiquitin protein ligase activity"/>
    <property type="evidence" value="ECO:0007669"/>
    <property type="project" value="TreeGrafter"/>
</dbReference>
<dbReference type="AlphaFoldDB" id="A0A9D5C8Z7"/>
<evidence type="ECO:0000259" key="5">
    <source>
        <dbReference type="PROSITE" id="PS50089"/>
    </source>
</evidence>
<evidence type="ECO:0000313" key="6">
    <source>
        <dbReference type="EMBL" id="KAJ0968917.1"/>
    </source>
</evidence>
<keyword evidence="3" id="KW-0862">Zinc</keyword>
<accession>A0A9D5C8Z7</accession>
<feature type="domain" description="RING-type" evidence="5">
    <location>
        <begin position="124"/>
        <end position="167"/>
    </location>
</feature>
<dbReference type="Proteomes" id="UP001085076">
    <property type="component" value="Miscellaneous, Linkage group lg06"/>
</dbReference>
<evidence type="ECO:0000256" key="1">
    <source>
        <dbReference type="ARBA" id="ARBA00022723"/>
    </source>
</evidence>
<dbReference type="PROSITE" id="PS50089">
    <property type="entry name" value="ZF_RING_2"/>
    <property type="match status" value="1"/>
</dbReference>
<sequence length="192" mass="21314">MNTTTTTTNTYCYCIVLPKPLLLLVQAVDCIWFSISQLLLILGLTSPSNFSLLAPSWDHVYLNSSPDLRAPSTPSPSPPTSSSMSILSHLPVLHFSNFINNKRRITRISSSYSGGEGEEEDHLCAVCLGILQGSDEVRELGRCNHVFHKECIDKWVENGHQTCPLCRSELLPPENIAHAKGPLFVSLLRRLQ</sequence>
<dbReference type="InterPro" id="IPR001841">
    <property type="entry name" value="Znf_RING"/>
</dbReference>
<proteinExistence type="predicted"/>
<evidence type="ECO:0000256" key="4">
    <source>
        <dbReference type="PROSITE-ProRule" id="PRU00175"/>
    </source>
</evidence>
<reference evidence="6" key="1">
    <citation type="submission" date="2021-03" db="EMBL/GenBank/DDBJ databases">
        <authorList>
            <person name="Li Z."/>
            <person name="Yang C."/>
        </authorList>
    </citation>
    <scope>NUCLEOTIDE SEQUENCE</scope>
    <source>
        <strain evidence="6">Dzin_1.0</strain>
        <tissue evidence="6">Leaf</tissue>
    </source>
</reference>
<dbReference type="Pfam" id="PF13639">
    <property type="entry name" value="zf-RING_2"/>
    <property type="match status" value="1"/>
</dbReference>
<dbReference type="SMART" id="SM00184">
    <property type="entry name" value="RING"/>
    <property type="match status" value="1"/>
</dbReference>
<protein>
    <recommendedName>
        <fullName evidence="5">RING-type domain-containing protein</fullName>
    </recommendedName>
</protein>
<dbReference type="PANTHER" id="PTHR45969">
    <property type="entry name" value="RING ZINC FINGER PROTEIN-RELATED"/>
    <property type="match status" value="1"/>
</dbReference>
<keyword evidence="2 4" id="KW-0863">Zinc-finger</keyword>
<gene>
    <name evidence="6" type="ORF">J5N97_021794</name>
</gene>
<dbReference type="Gene3D" id="3.30.40.10">
    <property type="entry name" value="Zinc/RING finger domain, C3HC4 (zinc finger)"/>
    <property type="match status" value="1"/>
</dbReference>
<dbReference type="GO" id="GO:0016567">
    <property type="term" value="P:protein ubiquitination"/>
    <property type="evidence" value="ECO:0007669"/>
    <property type="project" value="TreeGrafter"/>
</dbReference>
<dbReference type="SUPFAM" id="SSF57850">
    <property type="entry name" value="RING/U-box"/>
    <property type="match status" value="1"/>
</dbReference>
<dbReference type="OrthoDB" id="785686at2759"/>
<dbReference type="InterPro" id="IPR013083">
    <property type="entry name" value="Znf_RING/FYVE/PHD"/>
</dbReference>
<keyword evidence="7" id="KW-1185">Reference proteome</keyword>
<dbReference type="GO" id="GO:0008270">
    <property type="term" value="F:zinc ion binding"/>
    <property type="evidence" value="ECO:0007669"/>
    <property type="project" value="UniProtKB-KW"/>
</dbReference>
<reference evidence="6" key="2">
    <citation type="journal article" date="2022" name="Hortic Res">
        <title>The genome of Dioscorea zingiberensis sheds light on the biosynthesis, origin and evolution of the medicinally important diosgenin saponins.</title>
        <authorList>
            <person name="Li Y."/>
            <person name="Tan C."/>
            <person name="Li Z."/>
            <person name="Guo J."/>
            <person name="Li S."/>
            <person name="Chen X."/>
            <person name="Wang C."/>
            <person name="Dai X."/>
            <person name="Yang H."/>
            <person name="Song W."/>
            <person name="Hou L."/>
            <person name="Xu J."/>
            <person name="Tong Z."/>
            <person name="Xu A."/>
            <person name="Yuan X."/>
            <person name="Wang W."/>
            <person name="Yang Q."/>
            <person name="Chen L."/>
            <person name="Sun Z."/>
            <person name="Wang K."/>
            <person name="Pan B."/>
            <person name="Chen J."/>
            <person name="Bao Y."/>
            <person name="Liu F."/>
            <person name="Qi X."/>
            <person name="Gang D.R."/>
            <person name="Wen J."/>
            <person name="Li J."/>
        </authorList>
    </citation>
    <scope>NUCLEOTIDE SEQUENCE</scope>
    <source>
        <strain evidence="6">Dzin_1.0</strain>
    </source>
</reference>